<dbReference type="SUPFAM" id="SSF47413">
    <property type="entry name" value="lambda repressor-like DNA-binding domains"/>
    <property type="match status" value="1"/>
</dbReference>
<name>A0AA41Q9G3_9ACTN</name>
<evidence type="ECO:0000313" key="2">
    <source>
        <dbReference type="EMBL" id="MCF2534034.1"/>
    </source>
</evidence>
<organism evidence="2 3">
    <name type="scientific">Yinghuangia soli</name>
    <dbReference type="NCBI Taxonomy" id="2908204"/>
    <lineage>
        <taxon>Bacteria</taxon>
        <taxon>Bacillati</taxon>
        <taxon>Actinomycetota</taxon>
        <taxon>Actinomycetes</taxon>
        <taxon>Kitasatosporales</taxon>
        <taxon>Streptomycetaceae</taxon>
        <taxon>Yinghuangia</taxon>
    </lineage>
</organism>
<keyword evidence="3" id="KW-1185">Reference proteome</keyword>
<comment type="caution">
    <text evidence="2">The sequence shown here is derived from an EMBL/GenBank/DDBJ whole genome shotgun (WGS) entry which is preliminary data.</text>
</comment>
<dbReference type="CDD" id="cd00093">
    <property type="entry name" value="HTH_XRE"/>
    <property type="match status" value="1"/>
</dbReference>
<dbReference type="InterPro" id="IPR043917">
    <property type="entry name" value="DUF5753"/>
</dbReference>
<dbReference type="EMBL" id="JAKFHA010000075">
    <property type="protein sequence ID" value="MCF2534034.1"/>
    <property type="molecule type" value="Genomic_DNA"/>
</dbReference>
<evidence type="ECO:0000313" key="3">
    <source>
        <dbReference type="Proteomes" id="UP001165378"/>
    </source>
</evidence>
<dbReference type="InterPro" id="IPR001387">
    <property type="entry name" value="Cro/C1-type_HTH"/>
</dbReference>
<dbReference type="Gene3D" id="1.10.260.40">
    <property type="entry name" value="lambda repressor-like DNA-binding domains"/>
    <property type="match status" value="1"/>
</dbReference>
<gene>
    <name evidence="2" type="ORF">LZ495_43385</name>
</gene>
<evidence type="ECO:0000259" key="1">
    <source>
        <dbReference type="Pfam" id="PF19054"/>
    </source>
</evidence>
<dbReference type="InterPro" id="IPR010982">
    <property type="entry name" value="Lambda_DNA-bd_dom_sf"/>
</dbReference>
<dbReference type="Proteomes" id="UP001165378">
    <property type="component" value="Unassembled WGS sequence"/>
</dbReference>
<sequence length="282" mass="31473">MSTSPYSNAQKAREALGKRLGELRESAGLTLRRHSELCGWHYSKSSRIENARTPPSQDDVRTWCRACGAQDLTDELIASLRSAEGMFVEWRRMEQSGLRQAQQAQLHKYQQTNRFRSYGCWYVPGMIQTRAYTEAVLRNIQQRRVPIDDVDAAVDARMERQRVLHEGQAVFAFVLEQSVLTAGVADAATLAGQLDLLLTIGALPNVSLGIIPARPGRGRMPAEDFWIYDRRQVNVELVSGFLTVTHPGEIALYEEAFAEFAAMAVHGARARGLIEEARAVVG</sequence>
<feature type="domain" description="DUF5753" evidence="1">
    <location>
        <begin position="111"/>
        <end position="276"/>
    </location>
</feature>
<protein>
    <submittedName>
        <fullName evidence="2">Helix-turn-helix transcriptional regulator</fullName>
    </submittedName>
</protein>
<dbReference type="Pfam" id="PF13560">
    <property type="entry name" value="HTH_31"/>
    <property type="match status" value="1"/>
</dbReference>
<proteinExistence type="predicted"/>
<reference evidence="2" key="1">
    <citation type="submission" date="2022-01" db="EMBL/GenBank/DDBJ databases">
        <title>Genome-Based Taxonomic Classification of the Phylum Actinobacteria.</title>
        <authorList>
            <person name="Gao Y."/>
        </authorList>
    </citation>
    <scope>NUCLEOTIDE SEQUENCE</scope>
    <source>
        <strain evidence="2">KLBMP 8922</strain>
    </source>
</reference>
<accession>A0AA41Q9G3</accession>
<dbReference type="GO" id="GO:0003677">
    <property type="term" value="F:DNA binding"/>
    <property type="evidence" value="ECO:0007669"/>
    <property type="project" value="InterPro"/>
</dbReference>
<dbReference type="Pfam" id="PF19054">
    <property type="entry name" value="DUF5753"/>
    <property type="match status" value="1"/>
</dbReference>
<dbReference type="AlphaFoldDB" id="A0AA41Q9G3"/>